<dbReference type="CDD" id="cd06261">
    <property type="entry name" value="TM_PBP2"/>
    <property type="match status" value="1"/>
</dbReference>
<evidence type="ECO:0000313" key="9">
    <source>
        <dbReference type="EMBL" id="CAB4560298.1"/>
    </source>
</evidence>
<comment type="subcellular location">
    <subcellularLocation>
        <location evidence="1">Cell membrane</location>
        <topology evidence="1">Multi-pass membrane protein</topology>
    </subcellularLocation>
</comment>
<protein>
    <submittedName>
        <fullName evidence="9">Unannotated protein</fullName>
    </submittedName>
</protein>
<dbReference type="EMBL" id="CAEZSR010000057">
    <property type="protein sequence ID" value="CAB4560298.1"/>
    <property type="molecule type" value="Genomic_DNA"/>
</dbReference>
<feature type="transmembrane region" description="Helical" evidence="7">
    <location>
        <begin position="35"/>
        <end position="57"/>
    </location>
</feature>
<sequence>MSGVVRAEVSRRALARARRRVAWGDALGRLRRDRLALAGLAVLVLVALMALFAPWLVDDAGLDAVDSLDNPTWARPGGDFLLGTDHLGRSVAAQFVYGARVSLFVGLAATVLTVAIGTIVGIFAGFSGRWVDATLMRLTDWFLVIPFLPLAIVLASVLGRGIWNIVFVISVTSWPATARLVRAQVLTVKERLYVDRARALGASRAHVVRRHVLPNVTPLILASATLAVPISILTETTLAFLGLGDPTQPSWGKTLEEAFQAGAIGRNAWWYYLPAGLGIVTVVLAFTVFGRALEEILDPRLRER</sequence>
<keyword evidence="6 7" id="KW-0472">Membrane</keyword>
<evidence type="ECO:0000256" key="1">
    <source>
        <dbReference type="ARBA" id="ARBA00004651"/>
    </source>
</evidence>
<evidence type="ECO:0000256" key="4">
    <source>
        <dbReference type="ARBA" id="ARBA00022692"/>
    </source>
</evidence>
<dbReference type="GO" id="GO:0055085">
    <property type="term" value="P:transmembrane transport"/>
    <property type="evidence" value="ECO:0007669"/>
    <property type="project" value="InterPro"/>
</dbReference>
<dbReference type="InterPro" id="IPR025966">
    <property type="entry name" value="OppC_N"/>
</dbReference>
<feature type="transmembrane region" description="Helical" evidence="7">
    <location>
        <begin position="162"/>
        <end position="181"/>
    </location>
</feature>
<proteinExistence type="predicted"/>
<dbReference type="PROSITE" id="PS50928">
    <property type="entry name" value="ABC_TM1"/>
    <property type="match status" value="1"/>
</dbReference>
<reference evidence="9" key="1">
    <citation type="submission" date="2020-05" db="EMBL/GenBank/DDBJ databases">
        <authorList>
            <person name="Chiriac C."/>
            <person name="Salcher M."/>
            <person name="Ghai R."/>
            <person name="Kavagutti S V."/>
        </authorList>
    </citation>
    <scope>NUCLEOTIDE SEQUENCE</scope>
</reference>
<evidence type="ECO:0000259" key="8">
    <source>
        <dbReference type="PROSITE" id="PS50928"/>
    </source>
</evidence>
<feature type="transmembrane region" description="Helical" evidence="7">
    <location>
        <begin position="138"/>
        <end position="156"/>
    </location>
</feature>
<name>A0A6J6DG08_9ZZZZ</name>
<keyword evidence="3" id="KW-1003">Cell membrane</keyword>
<dbReference type="Gene3D" id="1.10.3720.10">
    <property type="entry name" value="MetI-like"/>
    <property type="match status" value="1"/>
</dbReference>
<dbReference type="SUPFAM" id="SSF161098">
    <property type="entry name" value="MetI-like"/>
    <property type="match status" value="1"/>
</dbReference>
<gene>
    <name evidence="9" type="ORF">UFOPK1493_01736</name>
</gene>
<dbReference type="Pfam" id="PF00528">
    <property type="entry name" value="BPD_transp_1"/>
    <property type="match status" value="1"/>
</dbReference>
<dbReference type="InterPro" id="IPR035906">
    <property type="entry name" value="MetI-like_sf"/>
</dbReference>
<dbReference type="PANTHER" id="PTHR43386:SF1">
    <property type="entry name" value="D,D-DIPEPTIDE TRANSPORT SYSTEM PERMEASE PROTEIN DDPC-RELATED"/>
    <property type="match status" value="1"/>
</dbReference>
<dbReference type="Pfam" id="PF12911">
    <property type="entry name" value="OppC_N"/>
    <property type="match status" value="1"/>
</dbReference>
<feature type="domain" description="ABC transmembrane type-1" evidence="8">
    <location>
        <begin position="99"/>
        <end position="290"/>
    </location>
</feature>
<evidence type="ECO:0000256" key="3">
    <source>
        <dbReference type="ARBA" id="ARBA00022475"/>
    </source>
</evidence>
<evidence type="ECO:0000256" key="7">
    <source>
        <dbReference type="SAM" id="Phobius"/>
    </source>
</evidence>
<dbReference type="AlphaFoldDB" id="A0A6J6DG08"/>
<keyword evidence="5 7" id="KW-1133">Transmembrane helix</keyword>
<feature type="transmembrane region" description="Helical" evidence="7">
    <location>
        <begin position="269"/>
        <end position="293"/>
    </location>
</feature>
<dbReference type="InterPro" id="IPR000515">
    <property type="entry name" value="MetI-like"/>
</dbReference>
<keyword evidence="2" id="KW-0813">Transport</keyword>
<organism evidence="9">
    <name type="scientific">freshwater metagenome</name>
    <dbReference type="NCBI Taxonomy" id="449393"/>
    <lineage>
        <taxon>unclassified sequences</taxon>
        <taxon>metagenomes</taxon>
        <taxon>ecological metagenomes</taxon>
    </lineage>
</organism>
<keyword evidence="4 7" id="KW-0812">Transmembrane</keyword>
<feature type="transmembrane region" description="Helical" evidence="7">
    <location>
        <begin position="103"/>
        <end position="126"/>
    </location>
</feature>
<feature type="transmembrane region" description="Helical" evidence="7">
    <location>
        <begin position="219"/>
        <end position="243"/>
    </location>
</feature>
<evidence type="ECO:0000256" key="6">
    <source>
        <dbReference type="ARBA" id="ARBA00023136"/>
    </source>
</evidence>
<dbReference type="PANTHER" id="PTHR43386">
    <property type="entry name" value="OLIGOPEPTIDE TRANSPORT SYSTEM PERMEASE PROTEIN APPC"/>
    <property type="match status" value="1"/>
</dbReference>
<dbReference type="InterPro" id="IPR050366">
    <property type="entry name" value="BP-dependent_transpt_permease"/>
</dbReference>
<evidence type="ECO:0000256" key="2">
    <source>
        <dbReference type="ARBA" id="ARBA00022448"/>
    </source>
</evidence>
<dbReference type="GO" id="GO:0005886">
    <property type="term" value="C:plasma membrane"/>
    <property type="evidence" value="ECO:0007669"/>
    <property type="project" value="UniProtKB-SubCell"/>
</dbReference>
<evidence type="ECO:0000256" key="5">
    <source>
        <dbReference type="ARBA" id="ARBA00022989"/>
    </source>
</evidence>
<accession>A0A6J6DG08</accession>